<organism evidence="1 2">
    <name type="scientific">Solanum tuberosum</name>
    <name type="common">Potato</name>
    <dbReference type="NCBI Taxonomy" id="4113"/>
    <lineage>
        <taxon>Eukaryota</taxon>
        <taxon>Viridiplantae</taxon>
        <taxon>Streptophyta</taxon>
        <taxon>Embryophyta</taxon>
        <taxon>Tracheophyta</taxon>
        <taxon>Spermatophyta</taxon>
        <taxon>Magnoliopsida</taxon>
        <taxon>eudicotyledons</taxon>
        <taxon>Gunneridae</taxon>
        <taxon>Pentapetalae</taxon>
        <taxon>asterids</taxon>
        <taxon>lamiids</taxon>
        <taxon>Solanales</taxon>
        <taxon>Solanaceae</taxon>
        <taxon>Solanoideae</taxon>
        <taxon>Solaneae</taxon>
        <taxon>Solanum</taxon>
    </lineage>
</organism>
<dbReference type="EnsemblPlants" id="PGSC0003DMT400059699">
    <property type="protein sequence ID" value="PGSC0003DMT400059699"/>
    <property type="gene ID" value="PGSC0003DMG400023209"/>
</dbReference>
<reference evidence="2" key="1">
    <citation type="journal article" date="2011" name="Nature">
        <title>Genome sequence and analysis of the tuber crop potato.</title>
        <authorList>
            <consortium name="The Potato Genome Sequencing Consortium"/>
        </authorList>
    </citation>
    <scope>NUCLEOTIDE SEQUENCE [LARGE SCALE GENOMIC DNA]</scope>
    <source>
        <strain evidence="2">cv. DM1-3 516 R44</strain>
    </source>
</reference>
<dbReference type="InParanoid" id="M1C4M0"/>
<accession>M1C4M0</accession>
<reference evidence="1" key="2">
    <citation type="submission" date="2015-06" db="UniProtKB">
        <authorList>
            <consortium name="EnsemblPlants"/>
        </authorList>
    </citation>
    <scope>IDENTIFICATION</scope>
    <source>
        <strain evidence="1">DM1-3 516 R44</strain>
    </source>
</reference>
<evidence type="ECO:0000313" key="2">
    <source>
        <dbReference type="Proteomes" id="UP000011115"/>
    </source>
</evidence>
<evidence type="ECO:0000313" key="1">
    <source>
        <dbReference type="EnsemblPlants" id="PGSC0003DMT400059699"/>
    </source>
</evidence>
<dbReference type="Gramene" id="PGSC0003DMT400059699">
    <property type="protein sequence ID" value="PGSC0003DMT400059699"/>
    <property type="gene ID" value="PGSC0003DMG400023209"/>
</dbReference>
<name>M1C4M0_SOLTU</name>
<dbReference type="PaxDb" id="4113-PGSC0003DMT400059699"/>
<protein>
    <submittedName>
        <fullName evidence="1">Uncharacterized protein</fullName>
    </submittedName>
</protein>
<keyword evidence="2" id="KW-1185">Reference proteome</keyword>
<dbReference type="AlphaFoldDB" id="M1C4M0"/>
<sequence>MKSRLFDFKKMKTLWFQEDEAATLRFFQKDEAVQFGSYLQFQEDEIVQFGSSLRFQEDEATTFDPKKMKEEEPNEDIIKYYVISCFLREMVILIVTNDTTPDSSVYDR</sequence>
<proteinExistence type="predicted"/>
<dbReference type="Proteomes" id="UP000011115">
    <property type="component" value="Unassembled WGS sequence"/>
</dbReference>
<dbReference type="HOGENOM" id="CLU_2201678_0_0_1"/>